<dbReference type="AlphaFoldDB" id="A0A392VG50"/>
<reference evidence="1 2" key="1">
    <citation type="journal article" date="2018" name="Front. Plant Sci.">
        <title>Red Clover (Trifolium pratense) and Zigzag Clover (T. medium) - A Picture of Genomic Similarities and Differences.</title>
        <authorList>
            <person name="Dluhosova J."/>
            <person name="Istvanek J."/>
            <person name="Nedelnik J."/>
            <person name="Repkova J."/>
        </authorList>
    </citation>
    <scope>NUCLEOTIDE SEQUENCE [LARGE SCALE GENOMIC DNA]</scope>
    <source>
        <strain evidence="2">cv. 10/8</strain>
        <tissue evidence="1">Leaf</tissue>
    </source>
</reference>
<evidence type="ECO:0000313" key="2">
    <source>
        <dbReference type="Proteomes" id="UP000265520"/>
    </source>
</evidence>
<sequence>ICPLLLFRISGSGPQRLLTRKSSLLIRRLRPVILLRLRIASATTIASTVATTGTTVFAVVDREGR</sequence>
<comment type="caution">
    <text evidence="1">The sequence shown here is derived from an EMBL/GenBank/DDBJ whole genome shotgun (WGS) entry which is preliminary data.</text>
</comment>
<dbReference type="EMBL" id="LXQA011136678">
    <property type="protein sequence ID" value="MCI86299.1"/>
    <property type="molecule type" value="Genomic_DNA"/>
</dbReference>
<evidence type="ECO:0000313" key="1">
    <source>
        <dbReference type="EMBL" id="MCI86299.1"/>
    </source>
</evidence>
<organism evidence="1 2">
    <name type="scientific">Trifolium medium</name>
    <dbReference type="NCBI Taxonomy" id="97028"/>
    <lineage>
        <taxon>Eukaryota</taxon>
        <taxon>Viridiplantae</taxon>
        <taxon>Streptophyta</taxon>
        <taxon>Embryophyta</taxon>
        <taxon>Tracheophyta</taxon>
        <taxon>Spermatophyta</taxon>
        <taxon>Magnoliopsida</taxon>
        <taxon>eudicotyledons</taxon>
        <taxon>Gunneridae</taxon>
        <taxon>Pentapetalae</taxon>
        <taxon>rosids</taxon>
        <taxon>fabids</taxon>
        <taxon>Fabales</taxon>
        <taxon>Fabaceae</taxon>
        <taxon>Papilionoideae</taxon>
        <taxon>50 kb inversion clade</taxon>
        <taxon>NPAAA clade</taxon>
        <taxon>Hologalegina</taxon>
        <taxon>IRL clade</taxon>
        <taxon>Trifolieae</taxon>
        <taxon>Trifolium</taxon>
    </lineage>
</organism>
<protein>
    <submittedName>
        <fullName evidence="1">Uncharacterized protein</fullName>
    </submittedName>
</protein>
<accession>A0A392VG50</accession>
<dbReference type="Proteomes" id="UP000265520">
    <property type="component" value="Unassembled WGS sequence"/>
</dbReference>
<name>A0A392VG50_9FABA</name>
<feature type="non-terminal residue" evidence="1">
    <location>
        <position position="1"/>
    </location>
</feature>
<proteinExistence type="predicted"/>
<keyword evidence="2" id="KW-1185">Reference proteome</keyword>